<dbReference type="GO" id="GO:0008854">
    <property type="term" value="F:exodeoxyribonuclease V activity"/>
    <property type="evidence" value="ECO:0007669"/>
    <property type="project" value="UniProtKB-EC"/>
</dbReference>
<feature type="binding site" evidence="15">
    <location>
        <position position="1093"/>
    </location>
    <ligand>
        <name>Mg(2+)</name>
        <dbReference type="ChEBI" id="CHEBI:18420"/>
    </ligand>
</feature>
<dbReference type="Gene3D" id="3.40.50.300">
    <property type="entry name" value="P-loop containing nucleotide triphosphate hydrolases"/>
    <property type="match status" value="2"/>
</dbReference>
<dbReference type="Gene3D" id="1.10.3170.10">
    <property type="entry name" value="Recbcd, chain B, domain 2"/>
    <property type="match status" value="1"/>
</dbReference>
<feature type="coiled-coil region" evidence="17">
    <location>
        <begin position="782"/>
        <end position="809"/>
    </location>
</feature>
<feature type="binding site" evidence="16">
    <location>
        <begin position="24"/>
        <end position="31"/>
    </location>
    <ligand>
        <name>ATP</name>
        <dbReference type="ChEBI" id="CHEBI:30616"/>
    </ligand>
</feature>
<evidence type="ECO:0000256" key="3">
    <source>
        <dbReference type="ARBA" id="ARBA00022741"/>
    </source>
</evidence>
<organism evidence="20 21">
    <name type="scientific">Yersinia enterocolitica LC20</name>
    <dbReference type="NCBI Taxonomy" id="1443113"/>
    <lineage>
        <taxon>Bacteria</taxon>
        <taxon>Pseudomonadati</taxon>
        <taxon>Pseudomonadota</taxon>
        <taxon>Gammaproteobacteria</taxon>
        <taxon>Enterobacterales</taxon>
        <taxon>Yersiniaceae</taxon>
        <taxon>Yersinia</taxon>
    </lineage>
</organism>
<evidence type="ECO:0000256" key="9">
    <source>
        <dbReference type="ARBA" id="ARBA00022842"/>
    </source>
</evidence>
<dbReference type="GO" id="GO:0009338">
    <property type="term" value="C:exodeoxyribonuclease V complex"/>
    <property type="evidence" value="ECO:0007669"/>
    <property type="project" value="TreeGrafter"/>
</dbReference>
<comment type="domain">
    <text evidence="15">The C-terminal domain has nuclease activity and interacts with RecD. It interacts with RecA, facilitating its loading onto ssDNA.</text>
</comment>
<feature type="active site" description="For nuclease activity" evidence="15">
    <location>
        <position position="1093"/>
    </location>
</feature>
<keyword evidence="4 15" id="KW-0227">DNA damage</keyword>
<comment type="domain">
    <text evidence="15">The N-terminal DNA-binding domain is a ssDNA-dependent ATPase and has ATP-dependent 3'-5' helicase function. This domain interacts with RecC.</text>
</comment>
<dbReference type="Gene3D" id="1.10.486.10">
    <property type="entry name" value="PCRA, domain 4"/>
    <property type="match status" value="1"/>
</dbReference>
<dbReference type="PANTHER" id="PTHR11070:SF23">
    <property type="entry name" value="RECBCD ENZYME SUBUNIT RECB"/>
    <property type="match status" value="1"/>
</dbReference>
<evidence type="ECO:0000259" key="19">
    <source>
        <dbReference type="PROSITE" id="PS51217"/>
    </source>
</evidence>
<dbReference type="GO" id="GO:0003677">
    <property type="term" value="F:DNA binding"/>
    <property type="evidence" value="ECO:0007669"/>
    <property type="project" value="UniProtKB-UniRule"/>
</dbReference>
<evidence type="ECO:0000313" key="20">
    <source>
        <dbReference type="EMBL" id="ATX62749.1"/>
    </source>
</evidence>
<keyword evidence="9 15" id="KW-0460">Magnesium</keyword>
<feature type="domain" description="UvrD-like helicase C-terminal" evidence="19">
    <location>
        <begin position="480"/>
        <end position="746"/>
    </location>
</feature>
<dbReference type="Pfam" id="PF12705">
    <property type="entry name" value="PDDEXK_1"/>
    <property type="match status" value="1"/>
</dbReference>
<dbReference type="SUPFAM" id="SSF52980">
    <property type="entry name" value="Restriction endonuclease-like"/>
    <property type="match status" value="1"/>
</dbReference>
<feature type="domain" description="UvrD-like helicase ATP-binding" evidence="18">
    <location>
        <begin position="3"/>
        <end position="450"/>
    </location>
</feature>
<evidence type="ECO:0000256" key="2">
    <source>
        <dbReference type="ARBA" id="ARBA00022723"/>
    </source>
</evidence>
<evidence type="ECO:0000256" key="12">
    <source>
        <dbReference type="ARBA" id="ARBA00023235"/>
    </source>
</evidence>
<evidence type="ECO:0000256" key="14">
    <source>
        <dbReference type="ARBA" id="ARBA00048988"/>
    </source>
</evidence>
<dbReference type="CDD" id="cd22352">
    <property type="entry name" value="RecB_C-like"/>
    <property type="match status" value="1"/>
</dbReference>
<gene>
    <name evidence="15" type="primary">recB</name>
    <name evidence="20" type="ORF">LC20_06870</name>
</gene>
<dbReference type="CDD" id="cd18807">
    <property type="entry name" value="SF1_C_UvrD"/>
    <property type="match status" value="1"/>
</dbReference>
<dbReference type="Pfam" id="PF13361">
    <property type="entry name" value="UvrD_C"/>
    <property type="match status" value="2"/>
</dbReference>
<evidence type="ECO:0000259" key="18">
    <source>
        <dbReference type="PROSITE" id="PS51198"/>
    </source>
</evidence>
<keyword evidence="8 15" id="KW-0067">ATP-binding</keyword>
<dbReference type="NCBIfam" id="NF008128">
    <property type="entry name" value="PRK10876.1"/>
    <property type="match status" value="1"/>
</dbReference>
<dbReference type="InterPro" id="IPR038726">
    <property type="entry name" value="PDDEXK_AddAB-type"/>
</dbReference>
<dbReference type="GO" id="GO:0000287">
    <property type="term" value="F:magnesium ion binding"/>
    <property type="evidence" value="ECO:0007669"/>
    <property type="project" value="UniProtKB-UniRule"/>
</dbReference>
<dbReference type="Pfam" id="PF00580">
    <property type="entry name" value="UvrD-helicase"/>
    <property type="match status" value="1"/>
</dbReference>
<dbReference type="HAMAP" id="MF_01485">
    <property type="entry name" value="RecB"/>
    <property type="match status" value="1"/>
</dbReference>
<comment type="similarity">
    <text evidence="15">Belongs to the helicase family. UvrD subfamily.</text>
</comment>
<evidence type="ECO:0000256" key="7">
    <source>
        <dbReference type="ARBA" id="ARBA00022839"/>
    </source>
</evidence>
<comment type="catalytic activity">
    <reaction evidence="15">
        <text>Exonucleolytic cleavage (in the presence of ATP) in either 5'- to 3'- or 3'- to 5'-direction to yield 5'-phosphooligonucleotides.</text>
        <dbReference type="EC" id="3.1.11.5"/>
    </reaction>
</comment>
<dbReference type="InterPro" id="IPR000212">
    <property type="entry name" value="DNA_helicase_UvrD/REP"/>
</dbReference>
<dbReference type="AlphaFoldDB" id="A0A7U5PGJ5"/>
<dbReference type="InterPro" id="IPR011604">
    <property type="entry name" value="PDDEXK-like_dom_sf"/>
</dbReference>
<proteinExistence type="inferred from homology"/>
<dbReference type="EC" id="5.6.2.4" evidence="15"/>
<keyword evidence="10 15" id="KW-0238">DNA-binding</keyword>
<protein>
    <recommendedName>
        <fullName evidence="15">RecBCD enzyme subunit RecB</fullName>
        <ecNumber evidence="15">3.1.11.5</ecNumber>
        <ecNumber evidence="15">5.6.2.4</ecNumber>
    </recommendedName>
    <alternativeName>
        <fullName evidence="15">DNA 3'-5' helicase subunit RecB</fullName>
    </alternativeName>
    <alternativeName>
        <fullName evidence="15">Exonuclease V subunit RecB</fullName>
        <shortName evidence="15">ExoV subunit RecB</shortName>
    </alternativeName>
    <alternativeName>
        <fullName evidence="15">Helicase/nuclease RecBCD subunit RecB</fullName>
    </alternativeName>
</protein>
<keyword evidence="7 15" id="KW-0269">Exonuclease</keyword>
<evidence type="ECO:0000256" key="6">
    <source>
        <dbReference type="ARBA" id="ARBA00022806"/>
    </source>
</evidence>
<reference evidence="20 21" key="1">
    <citation type="submission" date="2017-11" db="EMBL/GenBank/DDBJ databases">
        <title>The complete genome sequence and comparative genome analysis of Yersinia enterocolitica strain LC20.</title>
        <authorList>
            <person name="Shi G."/>
            <person name="Su M."/>
            <person name="Liang J."/>
            <person name="Gu W."/>
            <person name="Xiao Y."/>
            <person name="Zhang Z."/>
            <person name="Qiu H."/>
            <person name="Duan R."/>
            <person name="Zhang Z."/>
            <person name="Li Y."/>
            <person name="Zhang X."/>
            <person name="Ling Y."/>
            <person name="Song L."/>
            <person name="Chen M."/>
            <person name="Zhao Y."/>
            <person name="Wu J."/>
            <person name="Jing H."/>
            <person name="Xiao J."/>
            <person name="Wang X."/>
        </authorList>
    </citation>
    <scope>NUCLEOTIDE SEQUENCE [LARGE SCALE GENOMIC DNA]</scope>
    <source>
        <strain evidence="20 21">LC20</strain>
    </source>
</reference>
<comment type="catalytic activity">
    <reaction evidence="13 15">
        <text>Couples ATP hydrolysis with the unwinding of duplex DNA by translocating in the 3'-5' direction.</text>
        <dbReference type="EC" id="5.6.2.4"/>
    </reaction>
</comment>
<evidence type="ECO:0000256" key="5">
    <source>
        <dbReference type="ARBA" id="ARBA00022801"/>
    </source>
</evidence>
<evidence type="ECO:0000256" key="17">
    <source>
        <dbReference type="SAM" id="Coils"/>
    </source>
</evidence>
<evidence type="ECO:0000313" key="21">
    <source>
        <dbReference type="Proteomes" id="UP000230961"/>
    </source>
</evidence>
<dbReference type="InterPro" id="IPR014017">
    <property type="entry name" value="DNA_helicase_UvrD-like_C"/>
</dbReference>
<dbReference type="GO" id="GO:0043138">
    <property type="term" value="F:3'-5' DNA helicase activity"/>
    <property type="evidence" value="ECO:0007669"/>
    <property type="project" value="UniProtKB-UniRule"/>
</dbReference>
<evidence type="ECO:0000256" key="8">
    <source>
        <dbReference type="ARBA" id="ARBA00022840"/>
    </source>
</evidence>
<dbReference type="PANTHER" id="PTHR11070">
    <property type="entry name" value="UVRD / RECB / PCRA DNA HELICASE FAMILY MEMBER"/>
    <property type="match status" value="1"/>
</dbReference>
<comment type="catalytic activity">
    <reaction evidence="14 15">
        <text>ATP + H2O = ADP + phosphate + H(+)</text>
        <dbReference type="Rhea" id="RHEA:13065"/>
        <dbReference type="ChEBI" id="CHEBI:15377"/>
        <dbReference type="ChEBI" id="CHEBI:15378"/>
        <dbReference type="ChEBI" id="CHEBI:30616"/>
        <dbReference type="ChEBI" id="CHEBI:43474"/>
        <dbReference type="ChEBI" id="CHEBI:456216"/>
        <dbReference type="EC" id="5.6.2.4"/>
    </reaction>
</comment>
<feature type="region of interest" description="DNA-binding and helicase activity, interacts with RecC" evidence="15">
    <location>
        <begin position="1"/>
        <end position="854"/>
    </location>
</feature>
<dbReference type="GO" id="GO:0005829">
    <property type="term" value="C:cytosol"/>
    <property type="evidence" value="ECO:0007669"/>
    <property type="project" value="TreeGrafter"/>
</dbReference>
<dbReference type="InterPro" id="IPR027417">
    <property type="entry name" value="P-loop_NTPase"/>
</dbReference>
<dbReference type="InterPro" id="IPR004586">
    <property type="entry name" value="RecB"/>
</dbReference>
<evidence type="ECO:0000256" key="4">
    <source>
        <dbReference type="ARBA" id="ARBA00022763"/>
    </source>
</evidence>
<dbReference type="InterPro" id="IPR011335">
    <property type="entry name" value="Restrct_endonuc-II-like"/>
</dbReference>
<keyword evidence="3 15" id="KW-0547">Nucleotide-binding</keyword>
<feature type="binding site" evidence="15">
    <location>
        <position position="1080"/>
    </location>
    <ligand>
        <name>Mg(2+)</name>
        <dbReference type="ChEBI" id="CHEBI:18420"/>
    </ligand>
</feature>
<dbReference type="FunFam" id="3.90.320.10:FF:000003">
    <property type="entry name" value="RecBCD enzyme subunit RecB"/>
    <property type="match status" value="1"/>
</dbReference>
<keyword evidence="11 15" id="KW-0234">DNA repair</keyword>
<accession>A0A7U5PGJ5</accession>
<feature type="region of interest" description="Nuclease activity, interacts with RecD and RecA" evidence="15">
    <location>
        <begin position="903"/>
        <end position="1209"/>
    </location>
</feature>
<dbReference type="GO" id="GO:0005524">
    <property type="term" value="F:ATP binding"/>
    <property type="evidence" value="ECO:0007669"/>
    <property type="project" value="UniProtKB-UniRule"/>
</dbReference>
<dbReference type="GO" id="GO:0000724">
    <property type="term" value="P:double-strand break repair via homologous recombination"/>
    <property type="evidence" value="ECO:0007669"/>
    <property type="project" value="UniProtKB-UniRule"/>
</dbReference>
<dbReference type="KEGG" id="yel:LC20_06870"/>
<evidence type="ECO:0000256" key="10">
    <source>
        <dbReference type="ARBA" id="ARBA00023125"/>
    </source>
</evidence>
<dbReference type="InterPro" id="IPR014016">
    <property type="entry name" value="UvrD-like_ATP-bd"/>
</dbReference>
<keyword evidence="12 15" id="KW-0413">Isomerase</keyword>
<dbReference type="PROSITE" id="PS51217">
    <property type="entry name" value="UVRD_HELICASE_CTER"/>
    <property type="match status" value="1"/>
</dbReference>
<evidence type="ECO:0000256" key="16">
    <source>
        <dbReference type="PROSITE-ProRule" id="PRU00560"/>
    </source>
</evidence>
<keyword evidence="1 15" id="KW-0540">Nuclease</keyword>
<keyword evidence="5 15" id="KW-0378">Hydrolase</keyword>
<dbReference type="PROSITE" id="PS51198">
    <property type="entry name" value="UVRD_HELICASE_ATP_BIND"/>
    <property type="match status" value="1"/>
</dbReference>
<keyword evidence="17" id="KW-0175">Coiled coil</keyword>
<evidence type="ECO:0000256" key="11">
    <source>
        <dbReference type="ARBA" id="ARBA00023204"/>
    </source>
</evidence>
<dbReference type="Proteomes" id="UP000230961">
    <property type="component" value="Chromosome"/>
</dbReference>
<keyword evidence="6 15" id="KW-0347">Helicase</keyword>
<comment type="miscellaneous">
    <text evidence="15">In the RecBCD complex, RecB has a slow 3'-5' helicase, an exonuclease activity and loads RecA onto ssDNA, RecD has a fast 5'-3' helicase activity, while RecC stimulates the ATPase and processivity of the RecB helicase and contributes to recognition of the Chi site.</text>
</comment>
<sequence>MTSMTPQRLEPLTLPLYGERLIEASAGTGKTFTIGVLYLRLLLGLGGNAAFSRPLMVEEILVVTFTEAATEELRGRIRDNIHQLRIACVRGVSDDPVHQALLTEITDLSEAAAQLLAAERQMDEAAIYTIHGFCQRMLANNAFESGILFEQTLVQDELPLRRQACADFWRRHCYPLPLAIARAVSQEWSGPEALLKDLAAYLQGETPKFRQAPAGNETILSRHQQIVVKIDELKAQWRAAALELEALISRSGVDKRSYSARYLPNWLEKVGLWAEQETGDYQLPKELEKFRQSVLLEKTKKGEAPQHPLFSAIDRIYEQPLTLRDLILARAISEIRASVQQEKRQRAELGFDDLLSKLDAALQQPGGELLAQSIRSRYPVAMIDEFQDTDPQQYRIFHTLYGGQGECGLLLIGDPKQAIYAFRGADIFTYIRARSEVSTHYTLETNWRSSFPMVQSVNRLFGLVDVPFLFKQIPFINVAPAEKNKRLSFEIKGKKQPALSFWLQPGEGVGVSEYQQLMARQCAAQIRDWLTAGQQGLAQLVTTSDSRPVQASDITILVRSRAEAALIRDALSALSIPSVYLSNRDSVFDTAEAKDLLWLLQAVLAPEQERALRSAMAAGVLGLDARMLDDLNHNERAWDALVDEFDGYRQHWQRRGVLPMLREIMARRHLAENLLATQGGERRLTDLLHLGELLQEAASQLDSEHALIRWLAQQIAQPNHQSDNQQLRLESDRHLVQVITIHKSKGLEYPLVWLPFVGNFRQQQDVLYHDRHSFEALLDLNADEESQALAEEERLAEDLRLLYVALTRAVYHCSVGIAPLIKCGRKKQGESDMHLSALGYLVQRGKAGDAQYLADNLAELTLLAGGDISVSPAGQLDETPWQPQPEELPALAARQFNRQIQDFWRVTSYSGLQQHGAGKSGTSQALNTPLQELLPRLDTDAAGEQVLITESQLTPHTFPRGAAPGTFLHDLLEPLDFSQPLEQDWLTEQLQQQGFGEQWSPMLYQWLRAIVQAPLNETGVRLAELSPHSKQAELQFYLPIDQLLQARELDSLIKRYDPLSRQCPQLDFQQVQGMLKGFIDLVFCWQGKYYLLDYKSNWLGEDSSAYTDEAMTQAMAEHRYDLQYQLYTLALHRYLRHRLANYDYQRDFGGVIYFFLRGVDKQHPGNGIFSCRPEQALIEGMDCLFSGCEVARHMSDKSNTASTGEGTSI</sequence>
<evidence type="ECO:0000256" key="13">
    <source>
        <dbReference type="ARBA" id="ARBA00034617"/>
    </source>
</evidence>
<dbReference type="Gene3D" id="3.90.320.10">
    <property type="match status" value="1"/>
</dbReference>
<evidence type="ECO:0000256" key="1">
    <source>
        <dbReference type="ARBA" id="ARBA00022722"/>
    </source>
</evidence>
<name>A0A7U5PGJ5_YEREN</name>
<evidence type="ECO:0000256" key="15">
    <source>
        <dbReference type="HAMAP-Rule" id="MF_01485"/>
    </source>
</evidence>
<dbReference type="EC" id="3.1.11.5" evidence="15"/>
<dbReference type="EMBL" id="CP007448">
    <property type="protein sequence ID" value="ATX62749.1"/>
    <property type="molecule type" value="Genomic_DNA"/>
</dbReference>
<comment type="subunit">
    <text evidence="15">Heterotrimer of RecB, RecC and RecD. All subunits contribute to DNA-binding. Interacts with RecA.</text>
</comment>
<dbReference type="SUPFAM" id="SSF52540">
    <property type="entry name" value="P-loop containing nucleoside triphosphate hydrolases"/>
    <property type="match status" value="1"/>
</dbReference>
<keyword evidence="2 15" id="KW-0479">Metal-binding</keyword>
<dbReference type="NCBIfam" id="TIGR00609">
    <property type="entry name" value="recB"/>
    <property type="match status" value="1"/>
</dbReference>
<comment type="function">
    <text evidence="15">A helicase/nuclease that prepares dsDNA breaks (DSB) for recombinational DNA repair. Binds to DSBs and unwinds DNA via a highly rapid and processive ATP-dependent bidirectional helicase activity. Unwinds dsDNA until it encounters a Chi (crossover hotspot instigator) sequence from the 3' direction. Cuts ssDNA a few nucleotides 3' to the Chi site. The properties and activities of the enzyme are changed at Chi. The Chi-altered holoenzyme produces a long 3'-ssDNA overhang and facilitates RecA-binding to the ssDNA for homologous DNA recombination and repair. Holoenzyme degrades any linearized DNA that is unable to undergo homologous recombination. In the holoenzyme this subunit contributes ATPase, 3'-5' helicase, exonuclease activity and loads RecA onto ssDNA.</text>
</comment>
<feature type="binding site" evidence="15">
    <location>
        <position position="969"/>
    </location>
    <ligand>
        <name>Mg(2+)</name>
        <dbReference type="ChEBI" id="CHEBI:18420"/>
    </ligand>
</feature>
<comment type="cofactor">
    <cofactor evidence="15">
        <name>Mg(2+)</name>
        <dbReference type="ChEBI" id="CHEBI:18420"/>
    </cofactor>
    <text evidence="15">Binds 1 Mg(2+) ion per subunit.</text>
</comment>